<name>A0AAD5W8Y2_9POAL</name>
<dbReference type="SMART" id="SM00575">
    <property type="entry name" value="ZnF_PMZ"/>
    <property type="match status" value="1"/>
</dbReference>
<dbReference type="InterPro" id="IPR004330">
    <property type="entry name" value="FAR1_DNA_bnd_dom"/>
</dbReference>
<proteinExistence type="predicted"/>
<evidence type="ECO:0000256" key="5">
    <source>
        <dbReference type="SAM" id="MobiDB-lite"/>
    </source>
</evidence>
<dbReference type="Pfam" id="PF10551">
    <property type="entry name" value="MULE"/>
    <property type="match status" value="1"/>
</dbReference>
<keyword evidence="1" id="KW-0479">Metal-binding</keyword>
<keyword evidence="3" id="KW-0862">Zinc</keyword>
<gene>
    <name evidence="7" type="ORF">LUZ61_013194</name>
</gene>
<comment type="caution">
    <text evidence="7">The sequence shown here is derived from an EMBL/GenBank/DDBJ whole genome shotgun (WGS) entry which is preliminary data.</text>
</comment>
<dbReference type="EMBL" id="JAMRDG010000002">
    <property type="protein sequence ID" value="KAJ3684030.1"/>
    <property type="molecule type" value="Genomic_DNA"/>
</dbReference>
<evidence type="ECO:0000256" key="2">
    <source>
        <dbReference type="ARBA" id="ARBA00022771"/>
    </source>
</evidence>
<dbReference type="PROSITE" id="PS50966">
    <property type="entry name" value="ZF_SWIM"/>
    <property type="match status" value="1"/>
</dbReference>
<organism evidence="7 8">
    <name type="scientific">Rhynchospora tenuis</name>
    <dbReference type="NCBI Taxonomy" id="198213"/>
    <lineage>
        <taxon>Eukaryota</taxon>
        <taxon>Viridiplantae</taxon>
        <taxon>Streptophyta</taxon>
        <taxon>Embryophyta</taxon>
        <taxon>Tracheophyta</taxon>
        <taxon>Spermatophyta</taxon>
        <taxon>Magnoliopsida</taxon>
        <taxon>Liliopsida</taxon>
        <taxon>Poales</taxon>
        <taxon>Cyperaceae</taxon>
        <taxon>Cyperoideae</taxon>
        <taxon>Rhynchosporeae</taxon>
        <taxon>Rhynchospora</taxon>
    </lineage>
</organism>
<evidence type="ECO:0000313" key="7">
    <source>
        <dbReference type="EMBL" id="KAJ3684030.1"/>
    </source>
</evidence>
<dbReference type="AlphaFoldDB" id="A0AAD5W8Y2"/>
<dbReference type="InterPro" id="IPR018289">
    <property type="entry name" value="MULE_transposase_dom"/>
</dbReference>
<evidence type="ECO:0000256" key="4">
    <source>
        <dbReference type="PROSITE-ProRule" id="PRU00325"/>
    </source>
</evidence>
<sequence length="836" mass="96638">MEIDENCSCQLSGGSARIWTDRQNQTGAENDQNCFCQDSGGPARIWTDPLETDEQADLEASFLSRKSGQLWKLLGWRLGRAPICEYMMVNEDENNIRQEHPDGIDPHEHLACAPFVGKEFMTVDDAKRFYNMFAYRRGFSIRKGGHYISSKKEEATMIRFVCSSEGFVQKPDNQTTPQKDKPHTRTGCKARLKIRLQDGIWKVSVFEDDHNHPLITSPSKKRGLRSHRELGPQDRQYIRDMHAQNIEPAKIHHFLGARHGGTKNLKFKKKDVSNQIAAENRRFVGMDVEATLVYFQKKKEEDSEFYYDVEVDEEGHLKNIFWVDGRARRACQEFGDVVTFDTTYQTNRYCMPLAPFIGVNHHRQNIYFGLAMLRSEAKVSFVWLFQTWVKAMYGKKPNTIITDQCPSMRIAIKEVFPDAVHRCCQWHVMRKASDHLGALYNLKEGFEDELKRVINCSMTVPEFEESWRNMLVKHGLMKNRHLKNMYESRSEWVPAYFRHVFCANMSTSQRSESANASLKIWTNNHSSMYQLALHCEKIVEDVWAIESDLDIATMKKVPKLSTLYLMEKDAYQVYTSKIMGIFKDNLKLSQLGEVNEVEKDILYEVTIKEHPTIENWIPITYMVKVDKSEELVSCSCKGYEFYGILCSHAIKVMHHVHMFHLPKRYIMKRWCKDANETVKRTHVERSMDFGSTQEQATIRVATLKPRLMRILDIASISSDAFIQFQGLLDMVEQQMQGHVVVASEQEPITCEDATPSNGVLDPPISQCKGKRKQPQRLKPPSEAKKPRKCGICGSKKGGHNARTCPLKKMKGKSMEDEQDSEPEDEEEYVEEYEDLT</sequence>
<keyword evidence="8" id="KW-1185">Reference proteome</keyword>
<dbReference type="InterPro" id="IPR007527">
    <property type="entry name" value="Znf_SWIM"/>
</dbReference>
<dbReference type="Proteomes" id="UP001210211">
    <property type="component" value="Unassembled WGS sequence"/>
</dbReference>
<dbReference type="InterPro" id="IPR006564">
    <property type="entry name" value="Znf_PMZ"/>
</dbReference>
<dbReference type="Pfam" id="PF04434">
    <property type="entry name" value="SWIM"/>
    <property type="match status" value="1"/>
</dbReference>
<evidence type="ECO:0000256" key="1">
    <source>
        <dbReference type="ARBA" id="ARBA00022723"/>
    </source>
</evidence>
<evidence type="ECO:0000259" key="6">
    <source>
        <dbReference type="PROSITE" id="PS50966"/>
    </source>
</evidence>
<dbReference type="Pfam" id="PF03101">
    <property type="entry name" value="FAR1"/>
    <property type="match status" value="1"/>
</dbReference>
<protein>
    <recommendedName>
        <fullName evidence="6">SWIM-type domain-containing protein</fullName>
    </recommendedName>
</protein>
<dbReference type="GO" id="GO:0008270">
    <property type="term" value="F:zinc ion binding"/>
    <property type="evidence" value="ECO:0007669"/>
    <property type="project" value="UniProtKB-KW"/>
</dbReference>
<accession>A0AAD5W8Y2</accession>
<reference evidence="7 8" key="1">
    <citation type="journal article" date="2022" name="Cell">
        <title>Repeat-based holocentromeres influence genome architecture and karyotype evolution.</title>
        <authorList>
            <person name="Hofstatter P.G."/>
            <person name="Thangavel G."/>
            <person name="Lux T."/>
            <person name="Neumann P."/>
            <person name="Vondrak T."/>
            <person name="Novak P."/>
            <person name="Zhang M."/>
            <person name="Costa L."/>
            <person name="Castellani M."/>
            <person name="Scott A."/>
            <person name="Toegelov H."/>
            <person name="Fuchs J."/>
            <person name="Mata-Sucre Y."/>
            <person name="Dias Y."/>
            <person name="Vanzela A.L.L."/>
            <person name="Huettel B."/>
            <person name="Almeida C.C.S."/>
            <person name="Simkova H."/>
            <person name="Souza G."/>
            <person name="Pedrosa-Harand A."/>
            <person name="Macas J."/>
            <person name="Mayer K.F.X."/>
            <person name="Houben A."/>
            <person name="Marques A."/>
        </authorList>
    </citation>
    <scope>NUCLEOTIDE SEQUENCE [LARGE SCALE GENOMIC DNA]</scope>
    <source>
        <strain evidence="7">RhyTen1mFocal</strain>
    </source>
</reference>
<evidence type="ECO:0000313" key="8">
    <source>
        <dbReference type="Proteomes" id="UP001210211"/>
    </source>
</evidence>
<keyword evidence="2 4" id="KW-0863">Zinc-finger</keyword>
<feature type="region of interest" description="Disordered" evidence="5">
    <location>
        <begin position="750"/>
        <end position="836"/>
    </location>
</feature>
<dbReference type="PANTHER" id="PTHR47718">
    <property type="entry name" value="OS01G0519700 PROTEIN"/>
    <property type="match status" value="1"/>
</dbReference>
<feature type="domain" description="SWIM-type" evidence="6">
    <location>
        <begin position="621"/>
        <end position="657"/>
    </location>
</feature>
<evidence type="ECO:0000256" key="3">
    <source>
        <dbReference type="ARBA" id="ARBA00022833"/>
    </source>
</evidence>
<feature type="compositionally biased region" description="Acidic residues" evidence="5">
    <location>
        <begin position="816"/>
        <end position="836"/>
    </location>
</feature>